<organism evidence="4 5">
    <name type="scientific">Nostocoides japonicum T1-X7</name>
    <dbReference type="NCBI Taxonomy" id="1194083"/>
    <lineage>
        <taxon>Bacteria</taxon>
        <taxon>Bacillati</taxon>
        <taxon>Actinomycetota</taxon>
        <taxon>Actinomycetes</taxon>
        <taxon>Micrococcales</taxon>
        <taxon>Intrasporangiaceae</taxon>
        <taxon>Nostocoides</taxon>
    </lineage>
</organism>
<comment type="function">
    <text evidence="2">Antitoxin component of a type II toxin-antitoxin (TA) system.</text>
</comment>
<comment type="similarity">
    <text evidence="1 2">Belongs to the phD/YefM antitoxin family.</text>
</comment>
<dbReference type="EMBL" id="CAJB01000045">
    <property type="protein sequence ID" value="CCH76661.1"/>
    <property type="molecule type" value="Genomic_DNA"/>
</dbReference>
<evidence type="ECO:0000256" key="2">
    <source>
        <dbReference type="RuleBase" id="RU362080"/>
    </source>
</evidence>
<proteinExistence type="inferred from homology"/>
<dbReference type="Proteomes" id="UP000035721">
    <property type="component" value="Unassembled WGS sequence"/>
</dbReference>
<comment type="caution">
    <text evidence="4">The sequence shown here is derived from an EMBL/GenBank/DDBJ whole genome shotgun (WGS) entry which is preliminary data.</text>
</comment>
<evidence type="ECO:0000313" key="5">
    <source>
        <dbReference type="Proteomes" id="UP000035721"/>
    </source>
</evidence>
<reference evidence="4 5" key="1">
    <citation type="journal article" date="2013" name="ISME J.">
        <title>A metabolic model for members of the genus Tetrasphaera involved in enhanced biological phosphorus removal.</title>
        <authorList>
            <person name="Kristiansen R."/>
            <person name="Nguyen H.T.T."/>
            <person name="Saunders A.M."/>
            <person name="Nielsen J.L."/>
            <person name="Wimmer R."/>
            <person name="Le V.Q."/>
            <person name="McIlroy S.J."/>
            <person name="Petrovski S."/>
            <person name="Seviour R.J."/>
            <person name="Calteau A."/>
            <person name="Nielsen K.L."/>
            <person name="Nielsen P.H."/>
        </authorList>
    </citation>
    <scope>NUCLEOTIDE SEQUENCE [LARGE SCALE GENOMIC DNA]</scope>
    <source>
        <strain evidence="4 5">T1-X7</strain>
    </source>
</reference>
<accession>A0A077LTN7</accession>
<evidence type="ECO:0000256" key="3">
    <source>
        <dbReference type="SAM" id="MobiDB-lite"/>
    </source>
</evidence>
<dbReference type="NCBIfam" id="TIGR01552">
    <property type="entry name" value="phd_fam"/>
    <property type="match status" value="1"/>
</dbReference>
<dbReference type="STRING" id="1194083.BN12_1390006"/>
<dbReference type="AlphaFoldDB" id="A0A077LTN7"/>
<dbReference type="InterPro" id="IPR006442">
    <property type="entry name" value="Antitoxin_Phd/YefM"/>
</dbReference>
<dbReference type="SUPFAM" id="SSF143120">
    <property type="entry name" value="YefM-like"/>
    <property type="match status" value="1"/>
</dbReference>
<keyword evidence="5" id="KW-1185">Reference proteome</keyword>
<dbReference type="RefSeq" id="WP_083455009.1">
    <property type="nucleotide sequence ID" value="NZ_HF570958.1"/>
</dbReference>
<dbReference type="OrthoDB" id="72009at2"/>
<feature type="region of interest" description="Disordered" evidence="3">
    <location>
        <begin position="1"/>
        <end position="31"/>
    </location>
</feature>
<dbReference type="Pfam" id="PF02604">
    <property type="entry name" value="PhdYeFM_antitox"/>
    <property type="match status" value="1"/>
</dbReference>
<gene>
    <name evidence="4" type="ORF">BN12_1390006</name>
</gene>
<name>A0A077LTN7_9MICO</name>
<sequence>MGTTITSREFNRDVSAAKRAAEQGPVTITDHGRRSHVLMTAAEFDRLSGDQELVGDRLWARGTEHIELELPERRVEAPRELDL</sequence>
<feature type="compositionally biased region" description="Basic and acidic residues" evidence="3">
    <location>
        <begin position="9"/>
        <end position="21"/>
    </location>
</feature>
<evidence type="ECO:0000256" key="1">
    <source>
        <dbReference type="ARBA" id="ARBA00009981"/>
    </source>
</evidence>
<evidence type="ECO:0000313" key="4">
    <source>
        <dbReference type="EMBL" id="CCH76661.1"/>
    </source>
</evidence>
<dbReference type="InterPro" id="IPR036165">
    <property type="entry name" value="YefM-like_sf"/>
</dbReference>
<dbReference type="Gene3D" id="3.40.1620.10">
    <property type="entry name" value="YefM-like domain"/>
    <property type="match status" value="1"/>
</dbReference>
<protein>
    <recommendedName>
        <fullName evidence="2">Antitoxin</fullName>
    </recommendedName>
</protein>